<evidence type="ECO:0000256" key="3">
    <source>
        <dbReference type="ARBA" id="ARBA00006743"/>
    </source>
</evidence>
<reference evidence="10" key="1">
    <citation type="journal article" date="2017" name="Appl. Environ. Microbiol.">
        <title>Genomic analysis of Calderihabitans maritimus KKC1, a thermophilic hydrogenogenic carboxydotrophic bacterium isolated from marine sediment.</title>
        <authorList>
            <person name="Omae K."/>
            <person name="Yoneda Y."/>
            <person name="Fukuyama Y."/>
            <person name="Yoshida T."/>
            <person name="Sako Y."/>
        </authorList>
    </citation>
    <scope>NUCLEOTIDE SEQUENCE [LARGE SCALE GENOMIC DNA]</scope>
    <source>
        <strain evidence="10">KKC1</strain>
    </source>
</reference>
<evidence type="ECO:0000256" key="4">
    <source>
        <dbReference type="ARBA" id="ARBA00022630"/>
    </source>
</evidence>
<evidence type="ECO:0000256" key="6">
    <source>
        <dbReference type="ARBA" id="ARBA00023002"/>
    </source>
</evidence>
<comment type="cofactor">
    <cofactor evidence="1 8">
        <name>FAD</name>
        <dbReference type="ChEBI" id="CHEBI:57692"/>
    </cofactor>
</comment>
<sequence length="291" mass="32291">MSLAEILETKDFVVTVELCPPIGTTIQPLLDQAEKLKSVVDAFNVTDNQRAVTRMSPVAICHFLEERGITSICQFTCRDRNRLALQSEMLSAAALGIKNLLLITGDHTLLGDCPEAKPVFDLDSVQLMATANKLNSGKSLAGTLLNGRTSFYIGGVVNPAPEVREMQIWKLARKVNAGMKFVQTQAIYDSKEFIKFLEDIRDFNIHVLAGIIPLKSAKMARFLNSKIPGIQVPEHLIQRLERAANPKEEGIRIARELIDELRNYCKGVHIMPLGMEEHLPELLGMPAAPSY</sequence>
<dbReference type="Pfam" id="PF02219">
    <property type="entry name" value="MTHFR"/>
    <property type="match status" value="1"/>
</dbReference>
<evidence type="ECO:0000256" key="2">
    <source>
        <dbReference type="ARBA" id="ARBA00004777"/>
    </source>
</evidence>
<keyword evidence="4 8" id="KW-0285">Flavoprotein</keyword>
<comment type="catalytic activity">
    <reaction evidence="7">
        <text>(6S)-5-methyl-5,6,7,8-tetrahydrofolate + NAD(+) = (6R)-5,10-methylene-5,6,7,8-tetrahydrofolate + NADH + H(+)</text>
        <dbReference type="Rhea" id="RHEA:19821"/>
        <dbReference type="ChEBI" id="CHEBI:15378"/>
        <dbReference type="ChEBI" id="CHEBI:15636"/>
        <dbReference type="ChEBI" id="CHEBI:18608"/>
        <dbReference type="ChEBI" id="CHEBI:57540"/>
        <dbReference type="ChEBI" id="CHEBI:57945"/>
        <dbReference type="EC" id="1.5.1.54"/>
    </reaction>
    <physiologicalReaction direction="right-to-left" evidence="7">
        <dbReference type="Rhea" id="RHEA:19823"/>
    </physiologicalReaction>
</comment>
<comment type="caution">
    <text evidence="9">The sequence shown here is derived from an EMBL/GenBank/DDBJ whole genome shotgun (WGS) entry which is preliminary data.</text>
</comment>
<dbReference type="GO" id="GO:0005829">
    <property type="term" value="C:cytosol"/>
    <property type="evidence" value="ECO:0007669"/>
    <property type="project" value="TreeGrafter"/>
</dbReference>
<accession>A0A1Z5HTZ9</accession>
<dbReference type="InterPro" id="IPR003171">
    <property type="entry name" value="Mehydrof_redctse-like"/>
</dbReference>
<organism evidence="9 10">
    <name type="scientific">Calderihabitans maritimus</name>
    <dbReference type="NCBI Taxonomy" id="1246530"/>
    <lineage>
        <taxon>Bacteria</taxon>
        <taxon>Bacillati</taxon>
        <taxon>Bacillota</taxon>
        <taxon>Clostridia</taxon>
        <taxon>Neomoorellales</taxon>
        <taxon>Calderihabitantaceae</taxon>
        <taxon>Calderihabitans</taxon>
    </lineage>
</organism>
<dbReference type="GO" id="GO:0035999">
    <property type="term" value="P:tetrahydrofolate interconversion"/>
    <property type="evidence" value="ECO:0007669"/>
    <property type="project" value="UniProtKB-UniPathway"/>
</dbReference>
<evidence type="ECO:0000313" key="10">
    <source>
        <dbReference type="Proteomes" id="UP000197032"/>
    </source>
</evidence>
<dbReference type="PANTHER" id="PTHR45754">
    <property type="entry name" value="METHYLENETETRAHYDROFOLATE REDUCTASE"/>
    <property type="match status" value="1"/>
</dbReference>
<dbReference type="GO" id="GO:0009086">
    <property type="term" value="P:methionine biosynthetic process"/>
    <property type="evidence" value="ECO:0007669"/>
    <property type="project" value="TreeGrafter"/>
</dbReference>
<dbReference type="CDD" id="cd00537">
    <property type="entry name" value="MTHFR"/>
    <property type="match status" value="1"/>
</dbReference>
<dbReference type="GO" id="GO:0106312">
    <property type="term" value="F:methylenetetrahydrofolate reductase (NADH) activity"/>
    <property type="evidence" value="ECO:0007669"/>
    <property type="project" value="UniProtKB-EC"/>
</dbReference>
<dbReference type="RefSeq" id="WP_088554036.1">
    <property type="nucleotide sequence ID" value="NZ_BDGJ01000091.1"/>
</dbReference>
<dbReference type="UniPathway" id="UPA00193"/>
<gene>
    <name evidence="9" type="ORF">KKC1_19000</name>
</gene>
<dbReference type="OrthoDB" id="9803687at2"/>
<dbReference type="GO" id="GO:0071949">
    <property type="term" value="F:FAD binding"/>
    <property type="evidence" value="ECO:0007669"/>
    <property type="project" value="TreeGrafter"/>
</dbReference>
<keyword evidence="5 8" id="KW-0274">FAD</keyword>
<dbReference type="Proteomes" id="UP000197032">
    <property type="component" value="Unassembled WGS sequence"/>
</dbReference>
<dbReference type="AlphaFoldDB" id="A0A1Z5HTZ9"/>
<comment type="pathway">
    <text evidence="2 8">One-carbon metabolism; tetrahydrofolate interconversion.</text>
</comment>
<dbReference type="SUPFAM" id="SSF51730">
    <property type="entry name" value="FAD-linked oxidoreductase"/>
    <property type="match status" value="1"/>
</dbReference>
<keyword evidence="6 8" id="KW-0560">Oxidoreductase</keyword>
<evidence type="ECO:0000313" key="9">
    <source>
        <dbReference type="EMBL" id="GAW92750.1"/>
    </source>
</evidence>
<protein>
    <recommendedName>
        <fullName evidence="8">Methylenetetrahydrofolate reductase</fullName>
    </recommendedName>
</protein>
<comment type="similarity">
    <text evidence="3 8">Belongs to the methylenetetrahydrofolate reductase family.</text>
</comment>
<evidence type="ECO:0000256" key="8">
    <source>
        <dbReference type="RuleBase" id="RU003862"/>
    </source>
</evidence>
<evidence type="ECO:0000256" key="7">
    <source>
        <dbReference type="ARBA" id="ARBA00048628"/>
    </source>
</evidence>
<name>A0A1Z5HTZ9_9FIRM</name>
<keyword evidence="10" id="KW-1185">Reference proteome</keyword>
<dbReference type="PANTHER" id="PTHR45754:SF3">
    <property type="entry name" value="METHYLENETETRAHYDROFOLATE REDUCTASE (NADPH)"/>
    <property type="match status" value="1"/>
</dbReference>
<proteinExistence type="inferred from homology"/>
<evidence type="ECO:0000256" key="1">
    <source>
        <dbReference type="ARBA" id="ARBA00001974"/>
    </source>
</evidence>
<evidence type="ECO:0000256" key="5">
    <source>
        <dbReference type="ARBA" id="ARBA00022827"/>
    </source>
</evidence>
<dbReference type="Gene3D" id="3.20.20.220">
    <property type="match status" value="1"/>
</dbReference>
<dbReference type="InterPro" id="IPR029041">
    <property type="entry name" value="FAD-linked_oxidoreductase-like"/>
</dbReference>
<dbReference type="EMBL" id="BDGJ01000091">
    <property type="protein sequence ID" value="GAW92750.1"/>
    <property type="molecule type" value="Genomic_DNA"/>
</dbReference>